<keyword evidence="7" id="KW-0560">Oxidoreductase</keyword>
<evidence type="ECO:0000256" key="8">
    <source>
        <dbReference type="ARBA" id="ARBA00049922"/>
    </source>
</evidence>
<dbReference type="STRING" id="1034346.GCA_000313565_01840"/>
<evidence type="ECO:0000256" key="9">
    <source>
        <dbReference type="SAM" id="SignalP"/>
    </source>
</evidence>
<evidence type="ECO:0000256" key="7">
    <source>
        <dbReference type="ARBA" id="ARBA00023002"/>
    </source>
</evidence>
<dbReference type="InterPro" id="IPR003953">
    <property type="entry name" value="FAD-dep_OxRdtase_2_FAD-bd"/>
</dbReference>
<evidence type="ECO:0000256" key="3">
    <source>
        <dbReference type="ARBA" id="ARBA00013137"/>
    </source>
</evidence>
<keyword evidence="5" id="KW-0285">Flavoprotein</keyword>
<dbReference type="SMART" id="SM00900">
    <property type="entry name" value="FMN_bind"/>
    <property type="match status" value="1"/>
</dbReference>
<protein>
    <recommendedName>
        <fullName evidence="4">Urocanate reductase</fullName>
        <ecNumber evidence="3">1.3.99.33</ecNumber>
    </recommendedName>
</protein>
<evidence type="ECO:0000256" key="4">
    <source>
        <dbReference type="ARBA" id="ARBA00015872"/>
    </source>
</evidence>
<dbReference type="Gene3D" id="3.90.1010.20">
    <property type="match status" value="1"/>
</dbReference>
<dbReference type="SUPFAM" id="SSF56425">
    <property type="entry name" value="Succinate dehydrogenase/fumarate reductase flavoprotein, catalytic domain"/>
    <property type="match status" value="1"/>
</dbReference>
<dbReference type="GO" id="GO:0010181">
    <property type="term" value="F:FMN binding"/>
    <property type="evidence" value="ECO:0007669"/>
    <property type="project" value="InterPro"/>
</dbReference>
<evidence type="ECO:0000313" key="11">
    <source>
        <dbReference type="EMBL" id="PXX76200.1"/>
    </source>
</evidence>
<sequence>MKKLSVLFISFVMAVTLSACSTAPASSETAYKAGTYTGSAQGMNGEVVVEVEVSDDAILSVKITDEKETDGISDPAIETLPAEIVEYQSLGLDTITGCTVTSTAILEAAAKALESAGADLASLQKPVEKIAGETIEKTADVIVVGGGGAGISAAATVASEGKTVILIEKTAALGGNTLASGGVWNAVNAELDALTPSDEGRLSTLRTYLEYDENLFVGEFKNTYSTLKQQINDYLSGDTSTLFDSVEFHLIQSYLGGLREDLDGNTIYGSYDLLNTLVTNSDATISWLKETAGSEFNNTLSEPIGSLWLRSQTPKTSKQVDFFDKPAAYVEKNGGEIIYQTTADELYVENGRIVGVHAVKNDGTEVILHANNGVILATGGFAGNTEMVMKYDNYWGDDLYASIGSTNVSSTVGEGIIMAQKAADADVTGMEFTQLMPIGFASNGRLALGNGTNVMYVTPEGKRFVDEYAERDVISKAAFANGGEQGLFYEIGLKSNVALWQDEDCYEASSIEELAKLINMDPAVLTAEVEKYNGYADAGLDADFGKTVFTTKIETSGDDVYVARAMKPSLHHTMGGLVIDTLCHVYNQSGEVIPGLYAAGEVTGGIHAGNRLGGNAIADIYTFGHIAGQSAANAN</sequence>
<dbReference type="Pfam" id="PF00890">
    <property type="entry name" value="FAD_binding_2"/>
    <property type="match status" value="1"/>
</dbReference>
<keyword evidence="12" id="KW-1185">Reference proteome</keyword>
<dbReference type="Proteomes" id="UP000247612">
    <property type="component" value="Unassembled WGS sequence"/>
</dbReference>
<dbReference type="Pfam" id="PF04205">
    <property type="entry name" value="FMN_bind"/>
    <property type="match status" value="1"/>
</dbReference>
<evidence type="ECO:0000259" key="10">
    <source>
        <dbReference type="SMART" id="SM00900"/>
    </source>
</evidence>
<dbReference type="GO" id="GO:0016020">
    <property type="term" value="C:membrane"/>
    <property type="evidence" value="ECO:0007669"/>
    <property type="project" value="InterPro"/>
</dbReference>
<gene>
    <name evidence="11" type="ORF">DES51_11455</name>
</gene>
<comment type="cofactor">
    <cofactor evidence="1">
        <name>FMN</name>
        <dbReference type="ChEBI" id="CHEBI:58210"/>
    </cofactor>
</comment>
<feature type="chain" id="PRO_5039407992" description="Urocanate reductase" evidence="9">
    <location>
        <begin position="20"/>
        <end position="635"/>
    </location>
</feature>
<dbReference type="InterPro" id="IPR036188">
    <property type="entry name" value="FAD/NAD-bd_sf"/>
</dbReference>
<feature type="signal peptide" evidence="9">
    <location>
        <begin position="1"/>
        <end position="19"/>
    </location>
</feature>
<evidence type="ECO:0000256" key="2">
    <source>
        <dbReference type="ARBA" id="ARBA00001974"/>
    </source>
</evidence>
<comment type="cofactor">
    <cofactor evidence="2">
        <name>FAD</name>
        <dbReference type="ChEBI" id="CHEBI:57692"/>
    </cofactor>
</comment>
<evidence type="ECO:0000256" key="5">
    <source>
        <dbReference type="ARBA" id="ARBA00022630"/>
    </source>
</evidence>
<dbReference type="InterPro" id="IPR050315">
    <property type="entry name" value="FAD-oxidoreductase_2"/>
</dbReference>
<dbReference type="PROSITE" id="PS51257">
    <property type="entry name" value="PROKAR_LIPOPROTEIN"/>
    <property type="match status" value="1"/>
</dbReference>
<dbReference type="GO" id="GO:0033765">
    <property type="term" value="F:steroid dehydrogenase activity, acting on the CH-CH group of donors"/>
    <property type="evidence" value="ECO:0007669"/>
    <property type="project" value="UniProtKB-ARBA"/>
</dbReference>
<dbReference type="InterPro" id="IPR027477">
    <property type="entry name" value="Succ_DH/fumarate_Rdtase_cat_sf"/>
</dbReference>
<keyword evidence="6" id="KW-0274">FAD</keyword>
<dbReference type="GO" id="GO:0008202">
    <property type="term" value="P:steroid metabolic process"/>
    <property type="evidence" value="ECO:0007669"/>
    <property type="project" value="UniProtKB-ARBA"/>
</dbReference>
<dbReference type="EC" id="1.3.99.33" evidence="3"/>
<dbReference type="EMBL" id="QJKH01000014">
    <property type="protein sequence ID" value="PXX76200.1"/>
    <property type="molecule type" value="Genomic_DNA"/>
</dbReference>
<dbReference type="SUPFAM" id="SSF51905">
    <property type="entry name" value="FAD/NAD(P)-binding domain"/>
    <property type="match status" value="1"/>
</dbReference>
<dbReference type="PANTHER" id="PTHR43400">
    <property type="entry name" value="FUMARATE REDUCTASE"/>
    <property type="match status" value="1"/>
</dbReference>
<evidence type="ECO:0000313" key="12">
    <source>
        <dbReference type="Proteomes" id="UP000247612"/>
    </source>
</evidence>
<dbReference type="RefSeq" id="WP_022938145.1">
    <property type="nucleotide sequence ID" value="NZ_CABKRQ010000004.1"/>
</dbReference>
<organism evidence="11 12">
    <name type="scientific">Dielma fastidiosa</name>
    <dbReference type="NCBI Taxonomy" id="1034346"/>
    <lineage>
        <taxon>Bacteria</taxon>
        <taxon>Bacillati</taxon>
        <taxon>Bacillota</taxon>
        <taxon>Erysipelotrichia</taxon>
        <taxon>Erysipelotrichales</taxon>
        <taxon>Erysipelotrichaceae</taxon>
        <taxon>Dielma</taxon>
    </lineage>
</organism>
<comment type="caution">
    <text evidence="11">The sequence shown here is derived from an EMBL/GenBank/DDBJ whole genome shotgun (WGS) entry which is preliminary data.</text>
</comment>
<dbReference type="Gene3D" id="3.90.700.10">
    <property type="entry name" value="Succinate dehydrogenase/fumarate reductase flavoprotein, catalytic domain"/>
    <property type="match status" value="1"/>
</dbReference>
<name>A0A318KFX9_9FIRM</name>
<evidence type="ECO:0000256" key="1">
    <source>
        <dbReference type="ARBA" id="ARBA00001917"/>
    </source>
</evidence>
<reference evidence="11 12" key="1">
    <citation type="submission" date="2018-05" db="EMBL/GenBank/DDBJ databases">
        <title>Genomic Encyclopedia of Type Strains, Phase IV (KMG-IV): sequencing the most valuable type-strain genomes for metagenomic binning, comparative biology and taxonomic classification.</title>
        <authorList>
            <person name="Goeker M."/>
        </authorList>
    </citation>
    <scope>NUCLEOTIDE SEQUENCE [LARGE SCALE GENOMIC DNA]</scope>
    <source>
        <strain evidence="11 12">JC118</strain>
    </source>
</reference>
<feature type="domain" description="FMN-binding" evidence="10">
    <location>
        <begin position="42"/>
        <end position="116"/>
    </location>
</feature>
<evidence type="ECO:0000256" key="6">
    <source>
        <dbReference type="ARBA" id="ARBA00022827"/>
    </source>
</evidence>
<dbReference type="PANTHER" id="PTHR43400:SF10">
    <property type="entry name" value="3-OXOSTEROID 1-DEHYDROGENASE"/>
    <property type="match status" value="1"/>
</dbReference>
<keyword evidence="9" id="KW-0732">Signal</keyword>
<accession>A0A318KFX9</accession>
<proteinExistence type="predicted"/>
<dbReference type="InterPro" id="IPR007329">
    <property type="entry name" value="FMN-bd"/>
</dbReference>
<dbReference type="OrthoDB" id="9806724at2"/>
<dbReference type="Gene3D" id="3.50.50.60">
    <property type="entry name" value="FAD/NAD(P)-binding domain"/>
    <property type="match status" value="2"/>
</dbReference>
<dbReference type="AlphaFoldDB" id="A0A318KFX9"/>
<comment type="catalytic activity">
    <reaction evidence="8">
        <text>dihydrourocanate + A = urocanate + AH2</text>
        <dbReference type="Rhea" id="RHEA:36059"/>
        <dbReference type="ChEBI" id="CHEBI:13193"/>
        <dbReference type="ChEBI" id="CHEBI:17499"/>
        <dbReference type="ChEBI" id="CHEBI:27247"/>
        <dbReference type="ChEBI" id="CHEBI:72991"/>
        <dbReference type="EC" id="1.3.99.33"/>
    </reaction>
</comment>